<dbReference type="AlphaFoldDB" id="A0A2S2DXQ7"/>
<feature type="transmembrane region" description="Helical" evidence="1">
    <location>
        <begin position="346"/>
        <end position="363"/>
    </location>
</feature>
<gene>
    <name evidence="3" type="ORF">HME7025_02282</name>
</gene>
<keyword evidence="2" id="KW-0732">Signal</keyword>
<organism evidence="3 4">
    <name type="scientific">Aquirufa nivalisilvae</name>
    <dbReference type="NCBI Taxonomy" id="2516557"/>
    <lineage>
        <taxon>Bacteria</taxon>
        <taxon>Pseudomonadati</taxon>
        <taxon>Bacteroidota</taxon>
        <taxon>Cytophagia</taxon>
        <taxon>Cytophagales</taxon>
        <taxon>Flectobacillaceae</taxon>
        <taxon>Aquirufa</taxon>
    </lineage>
</organism>
<evidence type="ECO:0008006" key="5">
    <source>
        <dbReference type="Google" id="ProtNLM"/>
    </source>
</evidence>
<feature type="chain" id="PRO_5015739430" description="DUF4350 domain-containing protein" evidence="2">
    <location>
        <begin position="20"/>
        <end position="481"/>
    </location>
</feature>
<keyword evidence="1" id="KW-0472">Membrane</keyword>
<reference evidence="4" key="1">
    <citation type="submission" date="2018-05" db="EMBL/GenBank/DDBJ databases">
        <title>Pseudarcicella sp. HME7025 Genome sequencing and assembly.</title>
        <authorList>
            <person name="Kim H."/>
            <person name="Kang H."/>
            <person name="Joh K."/>
        </authorList>
    </citation>
    <scope>NUCLEOTIDE SEQUENCE [LARGE SCALE GENOMIC DNA]</scope>
    <source>
        <strain evidence="4">HME7025</strain>
    </source>
</reference>
<keyword evidence="4" id="KW-1185">Reference proteome</keyword>
<evidence type="ECO:0000256" key="2">
    <source>
        <dbReference type="SAM" id="SignalP"/>
    </source>
</evidence>
<keyword evidence="1" id="KW-1133">Transmembrane helix</keyword>
<sequence>MKHFCLLLLLFIFPSYIWANQFAYFLNNTDHKPYRIDLAKKEIARLDSNSNWVFYHRLTTDSTYRPDFMKTAEFTVLQKKNTNRIHIFQECTNQMYVVDLTSFQLERKDDTYYRGDNCSAYRFFRGDVVFSIGGYGFWRSNNHLIYFDKKTKEWEATNSKGQAPEGMYHGFVSFLPEKDMLVSFSNYSTDVSQDYGRLTLDQSIYQFSFFTKTWEKIGEITHPIFKQILEEYTYENRHHLFYTGKYFVFEPSSNKNGIHKYYFVNPRTLEIFEYNDLELKYARIALGASQPLNPSIFKNGPWLLTVLQNPNPNSSDSVLLINFDDLAKNATFIGLLTDLPWYKTDWFYGLILVLLVVVLIFVMKRIKPIRTKKAVNLTLMQEVKLDIDPISLRLLKSILDNQNQGGLAIEEVNQILDLENLAFDTQRYRRSAMINQVNQTLTLLTGEKNSIIRENSDEDRRQKRYKINPNCLELLRRKVSI</sequence>
<dbReference type="RefSeq" id="WP_109324123.1">
    <property type="nucleotide sequence ID" value="NZ_CP029346.1"/>
</dbReference>
<name>A0A2S2DXQ7_9BACT</name>
<evidence type="ECO:0000313" key="3">
    <source>
        <dbReference type="EMBL" id="AWL10129.1"/>
    </source>
</evidence>
<keyword evidence="1" id="KW-0812">Transmembrane</keyword>
<dbReference type="EMBL" id="CP029346">
    <property type="protein sequence ID" value="AWL10129.1"/>
    <property type="molecule type" value="Genomic_DNA"/>
</dbReference>
<dbReference type="Proteomes" id="UP000245468">
    <property type="component" value="Chromosome"/>
</dbReference>
<dbReference type="Gene3D" id="2.120.10.80">
    <property type="entry name" value="Kelch-type beta propeller"/>
    <property type="match status" value="1"/>
</dbReference>
<feature type="signal peptide" evidence="2">
    <location>
        <begin position="1"/>
        <end position="19"/>
    </location>
</feature>
<dbReference type="KEGG" id="psez:HME7025_02282"/>
<accession>A0A2S2DXQ7</accession>
<dbReference type="InterPro" id="IPR015915">
    <property type="entry name" value="Kelch-typ_b-propeller"/>
</dbReference>
<protein>
    <recommendedName>
        <fullName evidence="5">DUF4350 domain-containing protein</fullName>
    </recommendedName>
</protein>
<proteinExistence type="predicted"/>
<dbReference type="SUPFAM" id="SSF50965">
    <property type="entry name" value="Galactose oxidase, central domain"/>
    <property type="match status" value="1"/>
</dbReference>
<dbReference type="OrthoDB" id="965696at2"/>
<evidence type="ECO:0000256" key="1">
    <source>
        <dbReference type="SAM" id="Phobius"/>
    </source>
</evidence>
<evidence type="ECO:0000313" key="4">
    <source>
        <dbReference type="Proteomes" id="UP000245468"/>
    </source>
</evidence>
<dbReference type="InterPro" id="IPR011043">
    <property type="entry name" value="Gal_Oxase/kelch_b-propeller"/>
</dbReference>